<keyword evidence="3 8" id="KW-0812">Transmembrane</keyword>
<keyword evidence="10" id="KW-1185">Reference proteome</keyword>
<keyword evidence="1" id="KW-1003">Cell membrane</keyword>
<dbReference type="AlphaFoldDB" id="C4FIU7"/>
<evidence type="ECO:0000256" key="4">
    <source>
        <dbReference type="ARBA" id="ARBA00022989"/>
    </source>
</evidence>
<accession>C4FIU7</accession>
<dbReference type="InterPro" id="IPR007060">
    <property type="entry name" value="FtsL/DivIC"/>
</dbReference>
<evidence type="ECO:0000256" key="7">
    <source>
        <dbReference type="SAM" id="Coils"/>
    </source>
</evidence>
<evidence type="ECO:0000256" key="1">
    <source>
        <dbReference type="ARBA" id="ARBA00022475"/>
    </source>
</evidence>
<proteinExistence type="predicted"/>
<feature type="coiled-coil region" evidence="7">
    <location>
        <begin position="44"/>
        <end position="71"/>
    </location>
</feature>
<gene>
    <name evidence="9" type="ORF">SULYE_0487</name>
</gene>
<dbReference type="Pfam" id="PF04977">
    <property type="entry name" value="DivIC"/>
    <property type="match status" value="1"/>
</dbReference>
<dbReference type="RefSeq" id="WP_007546083.1">
    <property type="nucleotide sequence ID" value="NZ_ABZS01000033.1"/>
</dbReference>
<dbReference type="EMBL" id="ABZS01000033">
    <property type="protein sequence ID" value="EEP60995.1"/>
    <property type="molecule type" value="Genomic_DNA"/>
</dbReference>
<evidence type="ECO:0000256" key="5">
    <source>
        <dbReference type="ARBA" id="ARBA00023136"/>
    </source>
</evidence>
<dbReference type="InterPro" id="IPR023081">
    <property type="entry name" value="Cell_div_FtsB"/>
</dbReference>
<keyword evidence="4 8" id="KW-1133">Transmembrane helix</keyword>
<dbReference type="OrthoDB" id="14319at2"/>
<keyword evidence="5 8" id="KW-0472">Membrane</keyword>
<evidence type="ECO:0000256" key="2">
    <source>
        <dbReference type="ARBA" id="ARBA00022618"/>
    </source>
</evidence>
<dbReference type="PANTHER" id="PTHR37485">
    <property type="entry name" value="CELL DIVISION PROTEIN FTSB"/>
    <property type="match status" value="1"/>
</dbReference>
<keyword evidence="2" id="KW-0132">Cell division</keyword>
<evidence type="ECO:0000256" key="8">
    <source>
        <dbReference type="SAM" id="Phobius"/>
    </source>
</evidence>
<feature type="transmembrane region" description="Helical" evidence="8">
    <location>
        <begin position="12"/>
        <end position="30"/>
    </location>
</feature>
<keyword evidence="7" id="KW-0175">Coiled coil</keyword>
<evidence type="ECO:0000313" key="10">
    <source>
        <dbReference type="Proteomes" id="UP000005540"/>
    </source>
</evidence>
<keyword evidence="6" id="KW-0131">Cell cycle</keyword>
<dbReference type="GO" id="GO:0030428">
    <property type="term" value="C:cell septum"/>
    <property type="evidence" value="ECO:0007669"/>
    <property type="project" value="TreeGrafter"/>
</dbReference>
<protein>
    <submittedName>
        <fullName evidence="9">Septum formation initiator</fullName>
    </submittedName>
</protein>
<comment type="caution">
    <text evidence="9">The sequence shown here is derived from an EMBL/GenBank/DDBJ whole genome shotgun (WGS) entry which is preliminary data.</text>
</comment>
<dbReference type="GO" id="GO:0043093">
    <property type="term" value="P:FtsZ-dependent cytokinesis"/>
    <property type="evidence" value="ECO:0007669"/>
    <property type="project" value="TreeGrafter"/>
</dbReference>
<sequence length="130" mass="15562">MSNEHKVLDRGLKLTVLFTLLLAIYTILFGENNIFKYFDKVKARNELLSQVESLKSENKKLQRTIDYLQNDPFYIEKKARENLGLIKEDEEVYVLVNYKKPQTKDEEPEPSNQTKWIDKIKEKYKEFQIQ</sequence>
<evidence type="ECO:0000313" key="9">
    <source>
        <dbReference type="EMBL" id="EEP60995.1"/>
    </source>
</evidence>
<evidence type="ECO:0000256" key="3">
    <source>
        <dbReference type="ARBA" id="ARBA00022692"/>
    </source>
</evidence>
<dbReference type="Proteomes" id="UP000005540">
    <property type="component" value="Unassembled WGS sequence"/>
</dbReference>
<reference evidence="9 10" key="1">
    <citation type="submission" date="2009-04" db="EMBL/GenBank/DDBJ databases">
        <authorList>
            <person name="Reysenbach A.-L."/>
            <person name="Heidelberg J.F."/>
            <person name="Nelson W.C."/>
        </authorList>
    </citation>
    <scope>NUCLEOTIDE SEQUENCE [LARGE SCALE GENOMIC DNA]</scope>
    <source>
        <strain evidence="9 10">SS-5</strain>
    </source>
</reference>
<dbReference type="PANTHER" id="PTHR37485:SF1">
    <property type="entry name" value="CELL DIVISION PROTEIN FTSB"/>
    <property type="match status" value="1"/>
</dbReference>
<name>C4FIU7_9AQUI</name>
<organism evidence="9 10">
    <name type="scientific">Sulfurihydrogenibium yellowstonense SS-5</name>
    <dbReference type="NCBI Taxonomy" id="432331"/>
    <lineage>
        <taxon>Bacteria</taxon>
        <taxon>Pseudomonadati</taxon>
        <taxon>Aquificota</taxon>
        <taxon>Aquificia</taxon>
        <taxon>Aquificales</taxon>
        <taxon>Hydrogenothermaceae</taxon>
        <taxon>Sulfurihydrogenibium</taxon>
    </lineage>
</organism>
<evidence type="ECO:0000256" key="6">
    <source>
        <dbReference type="ARBA" id="ARBA00023306"/>
    </source>
</evidence>